<feature type="transmembrane region" description="Helical" evidence="7">
    <location>
        <begin position="290"/>
        <end position="311"/>
    </location>
</feature>
<dbReference type="Gene3D" id="1.10.3720.10">
    <property type="entry name" value="MetI-like"/>
    <property type="match status" value="1"/>
</dbReference>
<evidence type="ECO:0000313" key="10">
    <source>
        <dbReference type="Proteomes" id="UP000824070"/>
    </source>
</evidence>
<feature type="transmembrane region" description="Helical" evidence="7">
    <location>
        <begin position="230"/>
        <end position="255"/>
    </location>
</feature>
<dbReference type="Proteomes" id="UP000824070">
    <property type="component" value="Unassembled WGS sequence"/>
</dbReference>
<feature type="transmembrane region" description="Helical" evidence="7">
    <location>
        <begin position="119"/>
        <end position="148"/>
    </location>
</feature>
<name>A0A9D1S289_9FIRM</name>
<evidence type="ECO:0000256" key="6">
    <source>
        <dbReference type="ARBA" id="ARBA00023136"/>
    </source>
</evidence>
<evidence type="ECO:0000259" key="8">
    <source>
        <dbReference type="PROSITE" id="PS50928"/>
    </source>
</evidence>
<feature type="transmembrane region" description="Helical" evidence="7">
    <location>
        <begin position="188"/>
        <end position="209"/>
    </location>
</feature>
<keyword evidence="2 7" id="KW-0813">Transport</keyword>
<evidence type="ECO:0000256" key="7">
    <source>
        <dbReference type="RuleBase" id="RU363032"/>
    </source>
</evidence>
<evidence type="ECO:0000256" key="2">
    <source>
        <dbReference type="ARBA" id="ARBA00022448"/>
    </source>
</evidence>
<feature type="transmembrane region" description="Helical" evidence="7">
    <location>
        <begin position="155"/>
        <end position="176"/>
    </location>
</feature>
<comment type="caution">
    <text evidence="9">The sequence shown here is derived from an EMBL/GenBank/DDBJ whole genome shotgun (WGS) entry which is preliminary data.</text>
</comment>
<feature type="domain" description="ABC transmembrane type-1" evidence="8">
    <location>
        <begin position="120"/>
        <end position="312"/>
    </location>
</feature>
<comment type="subcellular location">
    <subcellularLocation>
        <location evidence="1 7">Cell membrane</location>
        <topology evidence="1 7">Multi-pass membrane protein</topology>
    </subcellularLocation>
</comment>
<keyword evidence="5 7" id="KW-1133">Transmembrane helix</keyword>
<dbReference type="InterPro" id="IPR035906">
    <property type="entry name" value="MetI-like_sf"/>
</dbReference>
<dbReference type="PANTHER" id="PTHR43744">
    <property type="entry name" value="ABC TRANSPORTER PERMEASE PROTEIN MG189-RELATED-RELATED"/>
    <property type="match status" value="1"/>
</dbReference>
<reference evidence="9" key="1">
    <citation type="submission" date="2020-10" db="EMBL/GenBank/DDBJ databases">
        <authorList>
            <person name="Gilroy R."/>
        </authorList>
    </citation>
    <scope>NUCLEOTIDE SEQUENCE</scope>
    <source>
        <strain evidence="9">ChiGjej1B1-22543</strain>
    </source>
</reference>
<dbReference type="GO" id="GO:0055085">
    <property type="term" value="P:transmembrane transport"/>
    <property type="evidence" value="ECO:0007669"/>
    <property type="project" value="InterPro"/>
</dbReference>
<protein>
    <submittedName>
        <fullName evidence="9">Carbohydrate ABC transporter permease</fullName>
    </submittedName>
</protein>
<evidence type="ECO:0000313" key="9">
    <source>
        <dbReference type="EMBL" id="HIU45139.1"/>
    </source>
</evidence>
<reference evidence="9" key="2">
    <citation type="journal article" date="2021" name="PeerJ">
        <title>Extensive microbial diversity within the chicken gut microbiome revealed by metagenomics and culture.</title>
        <authorList>
            <person name="Gilroy R."/>
            <person name="Ravi A."/>
            <person name="Getino M."/>
            <person name="Pursley I."/>
            <person name="Horton D.L."/>
            <person name="Alikhan N.F."/>
            <person name="Baker D."/>
            <person name="Gharbi K."/>
            <person name="Hall N."/>
            <person name="Watson M."/>
            <person name="Adriaenssens E.M."/>
            <person name="Foster-Nyarko E."/>
            <person name="Jarju S."/>
            <person name="Secka A."/>
            <person name="Antonio M."/>
            <person name="Oren A."/>
            <person name="Chaudhuri R.R."/>
            <person name="La Ragione R."/>
            <person name="Hildebrand F."/>
            <person name="Pallen M.J."/>
        </authorList>
    </citation>
    <scope>NUCLEOTIDE SEQUENCE</scope>
    <source>
        <strain evidence="9">ChiGjej1B1-22543</strain>
    </source>
</reference>
<dbReference type="EMBL" id="DVMV01000015">
    <property type="protein sequence ID" value="HIU45139.1"/>
    <property type="molecule type" value="Genomic_DNA"/>
</dbReference>
<feature type="transmembrane region" description="Helical" evidence="7">
    <location>
        <begin position="48"/>
        <end position="73"/>
    </location>
</feature>
<comment type="similarity">
    <text evidence="7">Belongs to the binding-protein-dependent transport system permease family.</text>
</comment>
<keyword evidence="4 7" id="KW-0812">Transmembrane</keyword>
<organism evidence="9 10">
    <name type="scientific">Candidatus Alloenteromonas pullicola</name>
    <dbReference type="NCBI Taxonomy" id="2840784"/>
    <lineage>
        <taxon>Bacteria</taxon>
        <taxon>Bacillati</taxon>
        <taxon>Bacillota</taxon>
        <taxon>Bacillota incertae sedis</taxon>
        <taxon>Candidatus Alloenteromonas</taxon>
    </lineage>
</organism>
<dbReference type="Pfam" id="PF00528">
    <property type="entry name" value="BPD_transp_1"/>
    <property type="match status" value="1"/>
</dbReference>
<dbReference type="InterPro" id="IPR000515">
    <property type="entry name" value="MetI-like"/>
</dbReference>
<keyword evidence="6 7" id="KW-0472">Membrane</keyword>
<dbReference type="PANTHER" id="PTHR43744:SF12">
    <property type="entry name" value="ABC TRANSPORTER PERMEASE PROTEIN MG189-RELATED"/>
    <property type="match status" value="1"/>
</dbReference>
<dbReference type="AlphaFoldDB" id="A0A9D1S289"/>
<dbReference type="PROSITE" id="PS50928">
    <property type="entry name" value="ABC_TM1"/>
    <property type="match status" value="1"/>
</dbReference>
<feature type="transmembrane region" description="Helical" evidence="7">
    <location>
        <begin position="6"/>
        <end position="27"/>
    </location>
</feature>
<accession>A0A9D1S289</accession>
<evidence type="ECO:0000256" key="4">
    <source>
        <dbReference type="ARBA" id="ARBA00022692"/>
    </source>
</evidence>
<evidence type="ECO:0000256" key="1">
    <source>
        <dbReference type="ARBA" id="ARBA00004651"/>
    </source>
</evidence>
<evidence type="ECO:0000256" key="5">
    <source>
        <dbReference type="ARBA" id="ARBA00022989"/>
    </source>
</evidence>
<evidence type="ECO:0000256" key="3">
    <source>
        <dbReference type="ARBA" id="ARBA00022475"/>
    </source>
</evidence>
<keyword evidence="3" id="KW-1003">Cell membrane</keyword>
<dbReference type="SUPFAM" id="SSF161098">
    <property type="entry name" value="MetI-like"/>
    <property type="match status" value="1"/>
</dbReference>
<dbReference type="CDD" id="cd06261">
    <property type="entry name" value="TM_PBP2"/>
    <property type="match status" value="1"/>
</dbReference>
<sequence>MSGIVLGVIVAVCALIGALVAFDVAFVSLKKGGMRMEGRFGSYVSSRLIQINCFVILTLFCIFWMLPLVIGVLGSLTSQYSFTYAPGHLIPEDGFTFDNYLALFNQHELSGERIPVERWILNSFLVATVNTFLYLLIAGFAAYAFVFLRFKFRNVVFLIIIFTMVIPGIATMAPQLSNIANLGISKSLWALILPGLGGVGGLYLIRQFYLSIPVDLIESARIDGASDFRIFFKIVFPLAKTVFLVQGLFCFMGSWNDLFWPQIVIGTTNKELWTLPVGVAYLSSSKTANAMGLSLASAIFSAFPIFILYLFTQNKIIEGVAATGVKR</sequence>
<gene>
    <name evidence="9" type="ORF">IAC52_02450</name>
</gene>
<proteinExistence type="inferred from homology"/>
<dbReference type="GO" id="GO:0005886">
    <property type="term" value="C:plasma membrane"/>
    <property type="evidence" value="ECO:0007669"/>
    <property type="project" value="UniProtKB-SubCell"/>
</dbReference>